<dbReference type="GO" id="GO:0000160">
    <property type="term" value="P:phosphorelay signal transduction system"/>
    <property type="evidence" value="ECO:0007669"/>
    <property type="project" value="InterPro"/>
</dbReference>
<dbReference type="PROSITE" id="PS50110">
    <property type="entry name" value="RESPONSE_REGULATORY"/>
    <property type="match status" value="1"/>
</dbReference>
<dbReference type="RefSeq" id="WP_052374189.1">
    <property type="nucleotide sequence ID" value="NZ_ASRX01000006.1"/>
</dbReference>
<dbReference type="STRING" id="1192034.CAP_6888"/>
<evidence type="ECO:0000256" key="1">
    <source>
        <dbReference type="ARBA" id="ARBA00022553"/>
    </source>
</evidence>
<dbReference type="InterPro" id="IPR050595">
    <property type="entry name" value="Bact_response_regulator"/>
</dbReference>
<dbReference type="SUPFAM" id="SSF52172">
    <property type="entry name" value="CheY-like"/>
    <property type="match status" value="1"/>
</dbReference>
<dbReference type="PANTHER" id="PTHR44591">
    <property type="entry name" value="STRESS RESPONSE REGULATOR PROTEIN 1"/>
    <property type="match status" value="1"/>
</dbReference>
<dbReference type="CDD" id="cd00156">
    <property type="entry name" value="REC"/>
    <property type="match status" value="1"/>
</dbReference>
<evidence type="ECO:0000313" key="5">
    <source>
        <dbReference type="Proteomes" id="UP000019678"/>
    </source>
</evidence>
<accession>A0A017TGW8</accession>
<organism evidence="4 5">
    <name type="scientific">Chondromyces apiculatus DSM 436</name>
    <dbReference type="NCBI Taxonomy" id="1192034"/>
    <lineage>
        <taxon>Bacteria</taxon>
        <taxon>Pseudomonadati</taxon>
        <taxon>Myxococcota</taxon>
        <taxon>Polyangia</taxon>
        <taxon>Polyangiales</taxon>
        <taxon>Polyangiaceae</taxon>
        <taxon>Chondromyces</taxon>
    </lineage>
</organism>
<protein>
    <submittedName>
        <fullName evidence="4">Response regulator receiver protein</fullName>
    </submittedName>
</protein>
<dbReference type="Proteomes" id="UP000019678">
    <property type="component" value="Unassembled WGS sequence"/>
</dbReference>
<dbReference type="SMART" id="SM00448">
    <property type="entry name" value="REC"/>
    <property type="match status" value="1"/>
</dbReference>
<dbReference type="InterPro" id="IPR011006">
    <property type="entry name" value="CheY-like_superfamily"/>
</dbReference>
<evidence type="ECO:0000259" key="3">
    <source>
        <dbReference type="PROSITE" id="PS50110"/>
    </source>
</evidence>
<dbReference type="Gene3D" id="3.40.50.2300">
    <property type="match status" value="1"/>
</dbReference>
<feature type="domain" description="Response regulatory" evidence="3">
    <location>
        <begin position="9"/>
        <end position="124"/>
    </location>
</feature>
<dbReference type="eggNOG" id="COG0745">
    <property type="taxonomic scope" value="Bacteria"/>
</dbReference>
<name>A0A017TGW8_9BACT</name>
<keyword evidence="1 2" id="KW-0597">Phosphoprotein</keyword>
<gene>
    <name evidence="4" type="ORF">CAP_6888</name>
</gene>
<dbReference type="PANTHER" id="PTHR44591:SF23">
    <property type="entry name" value="CHEY SUBFAMILY"/>
    <property type="match status" value="1"/>
</dbReference>
<dbReference type="EMBL" id="ASRX01000006">
    <property type="protein sequence ID" value="EYF07866.1"/>
    <property type="molecule type" value="Genomic_DNA"/>
</dbReference>
<dbReference type="InterPro" id="IPR001789">
    <property type="entry name" value="Sig_transdc_resp-reg_receiver"/>
</dbReference>
<sequence length="134" mass="15255">MNRDRRRTKVLIVDDSQIIREVVQFILQEEDYDVVGIDSPIAFTRTLVQEKPDVVLMDVNMPALTGDKLVEITLRSGLHRCPIVLFSDRPDTELARLVEECGAAGYIRKTQDPSNLSLKLRRFLPSRHPTPALT</sequence>
<proteinExistence type="predicted"/>
<comment type="caution">
    <text evidence="4">The sequence shown here is derived from an EMBL/GenBank/DDBJ whole genome shotgun (WGS) entry which is preliminary data.</text>
</comment>
<dbReference type="AlphaFoldDB" id="A0A017TGW8"/>
<evidence type="ECO:0000256" key="2">
    <source>
        <dbReference type="PROSITE-ProRule" id="PRU00169"/>
    </source>
</evidence>
<reference evidence="4 5" key="1">
    <citation type="submission" date="2013-05" db="EMBL/GenBank/DDBJ databases">
        <title>Genome assembly of Chondromyces apiculatus DSM 436.</title>
        <authorList>
            <person name="Sharma G."/>
            <person name="Khatri I."/>
            <person name="Kaur C."/>
            <person name="Mayilraj S."/>
            <person name="Subramanian S."/>
        </authorList>
    </citation>
    <scope>NUCLEOTIDE SEQUENCE [LARGE SCALE GENOMIC DNA]</scope>
    <source>
        <strain evidence="4 5">DSM 436</strain>
    </source>
</reference>
<evidence type="ECO:0000313" key="4">
    <source>
        <dbReference type="EMBL" id="EYF07866.1"/>
    </source>
</evidence>
<feature type="modified residue" description="4-aspartylphosphate" evidence="2">
    <location>
        <position position="58"/>
    </location>
</feature>
<keyword evidence="5" id="KW-1185">Reference proteome</keyword>
<dbReference type="Pfam" id="PF00072">
    <property type="entry name" value="Response_reg"/>
    <property type="match status" value="1"/>
</dbReference>